<evidence type="ECO:0000313" key="2">
    <source>
        <dbReference type="Proteomes" id="UP000077763"/>
    </source>
</evidence>
<dbReference type="EMBL" id="LUUH01000081">
    <property type="protein sequence ID" value="OAH99681.1"/>
    <property type="molecule type" value="Genomic_DNA"/>
</dbReference>
<name>A0A177M1V8_METMH</name>
<dbReference type="AlphaFoldDB" id="A0A177M1V8"/>
<proteinExistence type="predicted"/>
<organism evidence="1 2">
    <name type="scientific">Methylomonas methanica</name>
    <dbReference type="NCBI Taxonomy" id="421"/>
    <lineage>
        <taxon>Bacteria</taxon>
        <taxon>Pseudomonadati</taxon>
        <taxon>Pseudomonadota</taxon>
        <taxon>Gammaproteobacteria</taxon>
        <taxon>Methylococcales</taxon>
        <taxon>Methylococcaceae</taxon>
        <taxon>Methylomonas</taxon>
    </lineage>
</organism>
<evidence type="ECO:0000313" key="1">
    <source>
        <dbReference type="EMBL" id="OAH99681.1"/>
    </source>
</evidence>
<protein>
    <submittedName>
        <fullName evidence="1">Uncharacterized protein</fullName>
    </submittedName>
</protein>
<gene>
    <name evidence="1" type="ORF">A1353_20345</name>
</gene>
<comment type="caution">
    <text evidence="1">The sequence shown here is derived from an EMBL/GenBank/DDBJ whole genome shotgun (WGS) entry which is preliminary data.</text>
</comment>
<reference evidence="1 2" key="1">
    <citation type="submission" date="2016-03" db="EMBL/GenBank/DDBJ databases">
        <authorList>
            <person name="Ploux O."/>
        </authorList>
    </citation>
    <scope>NUCLEOTIDE SEQUENCE [LARGE SCALE GENOMIC DNA]</scope>
    <source>
        <strain evidence="1 2">R-45371</strain>
    </source>
</reference>
<dbReference type="Proteomes" id="UP000077763">
    <property type="component" value="Unassembled WGS sequence"/>
</dbReference>
<sequence>MNSGKTFLHRIVEAGFLPEDDPSLRLKKIVLPVEPPYIGPAAKKINNHLAEKIENFRHLSK</sequence>
<accession>A0A177M1V8</accession>